<dbReference type="EMBL" id="DQ011604">
    <property type="protein sequence ID" value="AAZ06222.1"/>
    <property type="molecule type" value="Genomic_DNA"/>
</dbReference>
<dbReference type="InterPro" id="IPR001471">
    <property type="entry name" value="AP2/ERF_dom"/>
</dbReference>
<dbReference type="GO" id="GO:0005634">
    <property type="term" value="C:nucleus"/>
    <property type="evidence" value="ECO:0007669"/>
    <property type="project" value="UniProtKB-SubCell"/>
</dbReference>
<evidence type="ECO:0000313" key="8">
    <source>
        <dbReference type="EMBL" id="AAZ06222.1"/>
    </source>
</evidence>
<comment type="subcellular location">
    <subcellularLocation>
        <location evidence="1">Nucleus</location>
    </subcellularLocation>
</comment>
<evidence type="ECO:0000256" key="2">
    <source>
        <dbReference type="ARBA" id="ARBA00023015"/>
    </source>
</evidence>
<protein>
    <submittedName>
        <fullName evidence="8">SUB1A-2 protein</fullName>
    </submittedName>
</protein>
<keyword evidence="2" id="KW-0805">Transcription regulation</keyword>
<keyword evidence="3" id="KW-0238">DNA-binding</keyword>
<dbReference type="SUPFAM" id="SSF54171">
    <property type="entry name" value="DNA-binding domain"/>
    <property type="match status" value="1"/>
</dbReference>
<dbReference type="SMART" id="SM00380">
    <property type="entry name" value="AP2"/>
    <property type="match status" value="1"/>
</dbReference>
<gene>
    <name evidence="8" type="primary">SUB1A</name>
</gene>
<evidence type="ECO:0000256" key="1">
    <source>
        <dbReference type="ARBA" id="ARBA00004123"/>
    </source>
</evidence>
<dbReference type="InterPro" id="IPR016177">
    <property type="entry name" value="DNA-bd_dom_sf"/>
</dbReference>
<dbReference type="HOGENOM" id="CLU_054468_3_0_1"/>
<reference evidence="8" key="1">
    <citation type="journal article" date="2006" name="Nature">
        <title>Sub1A is an ethylene-response-factor-like gene that confers submergence tolerance to rice.</title>
        <authorList>
            <person name="Xu K."/>
            <person name="Xu X."/>
            <person name="Fukao T."/>
            <person name="Canlas P."/>
            <person name="Maghirang-Rodriguez R."/>
            <person name="Heuer S."/>
            <person name="Ismail A.M."/>
            <person name="Bailey-Serres J."/>
            <person name="Ronald P.C."/>
            <person name="Mackill D.J."/>
        </authorList>
    </citation>
    <scope>NUCLEOTIDE SEQUENCE</scope>
</reference>
<feature type="compositionally biased region" description="Basic and acidic residues" evidence="6">
    <location>
        <begin position="19"/>
        <end position="28"/>
    </location>
</feature>
<feature type="region of interest" description="Disordered" evidence="6">
    <location>
        <begin position="1"/>
        <end position="43"/>
    </location>
</feature>
<evidence type="ECO:0000256" key="5">
    <source>
        <dbReference type="ARBA" id="ARBA00023242"/>
    </source>
</evidence>
<name>Q0P1A7_ORYSI</name>
<evidence type="ECO:0000259" key="7">
    <source>
        <dbReference type="PROSITE" id="PS51032"/>
    </source>
</evidence>
<dbReference type="FunFam" id="3.30.730.10:FF:000001">
    <property type="entry name" value="Ethylene-responsive transcription factor 2"/>
    <property type="match status" value="1"/>
</dbReference>
<feature type="compositionally biased region" description="Basic residues" evidence="6">
    <location>
        <begin position="29"/>
        <end position="39"/>
    </location>
</feature>
<dbReference type="InterPro" id="IPR036955">
    <property type="entry name" value="AP2/ERF_dom_sf"/>
</dbReference>
<dbReference type="GO" id="GO:0003700">
    <property type="term" value="F:DNA-binding transcription factor activity"/>
    <property type="evidence" value="ECO:0007669"/>
    <property type="project" value="InterPro"/>
</dbReference>
<keyword evidence="5" id="KW-0539">Nucleus</keyword>
<sequence length="311" mass="34173">MCGGEVIPADMPAAPFTPRHGDGETWVDRKRRNKKKRKRGADEEWEAAFQEFMAADDDDDGGGLVLSSKSLVLRSPGENDAGRGAAATMSMPLDPVTEEAEPAVAEKPRRRRPRRSYEYHGIRQRPWGRWSSEIRDPVKGVRLWLGTFDTAVEAALAYDAEARRIHGWKARTNFPPADLSSPPPPPQPLCFLLNDNGLITIGEAPTDDAASTSTSTTEASGDARIQLECCSDDVMDSLLAGYDVASGDDIWTWTSGASSTSVNQEIKTPSIHQNISYAGARPMTCHFKNHKNTFVQMECSTMLNLLKGHKQ</sequence>
<evidence type="ECO:0000256" key="6">
    <source>
        <dbReference type="SAM" id="MobiDB-lite"/>
    </source>
</evidence>
<dbReference type="AlphaFoldDB" id="Q0P1A7"/>
<dbReference type="Gene3D" id="3.30.730.10">
    <property type="entry name" value="AP2/ERF domain"/>
    <property type="match status" value="1"/>
</dbReference>
<dbReference type="GO" id="GO:0003677">
    <property type="term" value="F:DNA binding"/>
    <property type="evidence" value="ECO:0007669"/>
    <property type="project" value="UniProtKB-KW"/>
</dbReference>
<evidence type="ECO:0000256" key="4">
    <source>
        <dbReference type="ARBA" id="ARBA00023163"/>
    </source>
</evidence>
<dbReference type="PANTHER" id="PTHR31677:SF75">
    <property type="entry name" value="ETHYLENE-RESPONSIVE TRANSCRIPTION FACTOR ERF084"/>
    <property type="match status" value="1"/>
</dbReference>
<organism evidence="8">
    <name type="scientific">Oryza sativa subsp. indica</name>
    <name type="common">Rice</name>
    <dbReference type="NCBI Taxonomy" id="39946"/>
    <lineage>
        <taxon>Eukaryota</taxon>
        <taxon>Viridiplantae</taxon>
        <taxon>Streptophyta</taxon>
        <taxon>Embryophyta</taxon>
        <taxon>Tracheophyta</taxon>
        <taxon>Spermatophyta</taxon>
        <taxon>Magnoliopsida</taxon>
        <taxon>Liliopsida</taxon>
        <taxon>Poales</taxon>
        <taxon>Poaceae</taxon>
        <taxon>BOP clade</taxon>
        <taxon>Oryzoideae</taxon>
        <taxon>Oryzeae</taxon>
        <taxon>Oryzinae</taxon>
        <taxon>Oryza</taxon>
        <taxon>Oryza sativa</taxon>
    </lineage>
</organism>
<dbReference type="PANTHER" id="PTHR31677">
    <property type="entry name" value="AP2 DOMAIN CLASS TRANSCRIPTION FACTOR"/>
    <property type="match status" value="1"/>
</dbReference>
<dbReference type="SMR" id="Q0P1A7"/>
<dbReference type="PROSITE" id="PS51032">
    <property type="entry name" value="AP2_ERF"/>
    <property type="match status" value="1"/>
</dbReference>
<evidence type="ECO:0000256" key="3">
    <source>
        <dbReference type="ARBA" id="ARBA00023125"/>
    </source>
</evidence>
<accession>Q0P1A7</accession>
<dbReference type="CDD" id="cd00018">
    <property type="entry name" value="AP2"/>
    <property type="match status" value="1"/>
</dbReference>
<keyword evidence="4" id="KW-0804">Transcription</keyword>
<feature type="domain" description="AP2/ERF" evidence="7">
    <location>
        <begin position="118"/>
        <end position="175"/>
    </location>
</feature>
<dbReference type="PRINTS" id="PR00367">
    <property type="entry name" value="ETHRSPELEMNT"/>
</dbReference>
<proteinExistence type="predicted"/>